<gene>
    <name evidence="2" type="ORF">EV195_10450</name>
</gene>
<comment type="caution">
    <text evidence="2">The sequence shown here is derived from an EMBL/GenBank/DDBJ whole genome shotgun (WGS) entry which is preliminary data.</text>
</comment>
<evidence type="ECO:0000313" key="2">
    <source>
        <dbReference type="EMBL" id="TCP25019.1"/>
    </source>
</evidence>
<dbReference type="AlphaFoldDB" id="A0A4R2NSS2"/>
<dbReference type="Proteomes" id="UP000294564">
    <property type="component" value="Unassembled WGS sequence"/>
</dbReference>
<dbReference type="RefSeq" id="WP_132794406.1">
    <property type="nucleotide sequence ID" value="NZ_SLXM01000004.1"/>
</dbReference>
<feature type="transmembrane region" description="Helical" evidence="1">
    <location>
        <begin position="65"/>
        <end position="83"/>
    </location>
</feature>
<evidence type="ECO:0000256" key="1">
    <source>
        <dbReference type="SAM" id="Phobius"/>
    </source>
</evidence>
<organism evidence="2 3">
    <name type="scientific">Tenacibaculum skagerrakense</name>
    <dbReference type="NCBI Taxonomy" id="186571"/>
    <lineage>
        <taxon>Bacteria</taxon>
        <taxon>Pseudomonadati</taxon>
        <taxon>Bacteroidota</taxon>
        <taxon>Flavobacteriia</taxon>
        <taxon>Flavobacteriales</taxon>
        <taxon>Flavobacteriaceae</taxon>
        <taxon>Tenacibaculum</taxon>
    </lineage>
</organism>
<keyword evidence="1" id="KW-1133">Transmembrane helix</keyword>
<dbReference type="EMBL" id="SLXM01000004">
    <property type="protein sequence ID" value="TCP25019.1"/>
    <property type="molecule type" value="Genomic_DNA"/>
</dbReference>
<accession>A0A4R2NSS2</accession>
<proteinExistence type="predicted"/>
<keyword evidence="1" id="KW-0472">Membrane</keyword>
<keyword evidence="1" id="KW-0812">Transmembrane</keyword>
<reference evidence="2 3" key="1">
    <citation type="submission" date="2019-03" db="EMBL/GenBank/DDBJ databases">
        <title>Genomic Encyclopedia of Type Strains, Phase IV (KMG-IV): sequencing the most valuable type-strain genomes for metagenomic binning, comparative biology and taxonomic classification.</title>
        <authorList>
            <person name="Goeker M."/>
        </authorList>
    </citation>
    <scope>NUCLEOTIDE SEQUENCE [LARGE SCALE GENOMIC DNA]</scope>
    <source>
        <strain evidence="2 3">DSM 14836</strain>
    </source>
</reference>
<name>A0A4R2NSS2_9FLAO</name>
<protein>
    <submittedName>
        <fullName evidence="2">Uncharacterized protein</fullName>
    </submittedName>
</protein>
<sequence length="86" mass="9769">MGGYGSSIQTVVSNNKKLRRERKFLNNPNSESKSKLKFDKVSEEKLHQIKLAIQEKAKKERKSSLIAVILFVTCLLSLLYLVVVGF</sequence>
<keyword evidence="3" id="KW-1185">Reference proteome</keyword>
<evidence type="ECO:0000313" key="3">
    <source>
        <dbReference type="Proteomes" id="UP000294564"/>
    </source>
</evidence>